<evidence type="ECO:0000313" key="4">
    <source>
        <dbReference type="RefSeq" id="XP_030080683.1"/>
    </source>
</evidence>
<accession>A0A6J1LW14</accession>
<evidence type="ECO:0000313" key="3">
    <source>
        <dbReference type="RefSeq" id="XP_023171380.2"/>
    </source>
</evidence>
<keyword evidence="1" id="KW-0472">Membrane</keyword>
<gene>
    <name evidence="3" type="primary">LOC111599823</name>
    <name evidence="4" type="synonym">LOC115483341</name>
</gene>
<feature type="transmembrane region" description="Helical" evidence="1">
    <location>
        <begin position="12"/>
        <end position="29"/>
    </location>
</feature>
<dbReference type="KEGG" id="dhe:115483341"/>
<feature type="transmembrane region" description="Helical" evidence="1">
    <location>
        <begin position="41"/>
        <end position="62"/>
    </location>
</feature>
<evidence type="ECO:0000313" key="2">
    <source>
        <dbReference type="Proteomes" id="UP000504633"/>
    </source>
</evidence>
<name>A0A6J1LW14_DROHY</name>
<keyword evidence="1" id="KW-0812">Transmembrane</keyword>
<evidence type="ECO:0000256" key="1">
    <source>
        <dbReference type="SAM" id="Phobius"/>
    </source>
</evidence>
<protein>
    <submittedName>
        <fullName evidence="3">Uncharacterized protein LOC111599823</fullName>
    </submittedName>
    <submittedName>
        <fullName evidence="4">Uncharacterized protein LOC115483341</fullName>
    </submittedName>
</protein>
<keyword evidence="2" id="KW-1185">Reference proteome</keyword>
<dbReference type="RefSeq" id="XP_023171380.2">
    <property type="nucleotide sequence ID" value="XM_023315612.2"/>
</dbReference>
<feature type="transmembrane region" description="Helical" evidence="1">
    <location>
        <begin position="74"/>
        <end position="97"/>
    </location>
</feature>
<sequence>MSVFIDCSAYMALVYEGSAAFLVMVQMINFSKIMKFDMLDVVIILQAMCKLLCFGVFAVGVVGRNKLLMRLWLLMAYLQIRWLAIGDVFITIFHYLFNDHDKSRQQFLQELSDNHGPLIGQVLTRFGIILIAYRFFKSLEPRKSKQYGIPLDQAAAELKAK</sequence>
<dbReference type="Proteomes" id="UP000504633">
    <property type="component" value="Unplaced"/>
</dbReference>
<organism evidence="2 3">
    <name type="scientific">Drosophila hydei</name>
    <name type="common">Fruit fly</name>
    <dbReference type="NCBI Taxonomy" id="7224"/>
    <lineage>
        <taxon>Eukaryota</taxon>
        <taxon>Metazoa</taxon>
        <taxon>Ecdysozoa</taxon>
        <taxon>Arthropoda</taxon>
        <taxon>Hexapoda</taxon>
        <taxon>Insecta</taxon>
        <taxon>Pterygota</taxon>
        <taxon>Neoptera</taxon>
        <taxon>Endopterygota</taxon>
        <taxon>Diptera</taxon>
        <taxon>Brachycera</taxon>
        <taxon>Muscomorpha</taxon>
        <taxon>Ephydroidea</taxon>
        <taxon>Drosophilidae</taxon>
        <taxon>Drosophila</taxon>
    </lineage>
</organism>
<dbReference type="KEGG" id="dhe:111599823"/>
<dbReference type="OrthoDB" id="7863961at2759"/>
<proteinExistence type="predicted"/>
<reference evidence="3 4" key="1">
    <citation type="submission" date="2025-04" db="UniProtKB">
        <authorList>
            <consortium name="RefSeq"/>
        </authorList>
    </citation>
    <scope>IDENTIFICATION</scope>
    <source>
        <strain evidence="3 4">15085-1641.00</strain>
        <tissue evidence="3 4">Whole body</tissue>
    </source>
</reference>
<feature type="transmembrane region" description="Helical" evidence="1">
    <location>
        <begin position="117"/>
        <end position="136"/>
    </location>
</feature>
<keyword evidence="1" id="KW-1133">Transmembrane helix</keyword>
<dbReference type="GeneID" id="111599823"/>
<dbReference type="RefSeq" id="XP_030080683.1">
    <property type="nucleotide sequence ID" value="XM_030224823.1"/>
</dbReference>
<dbReference type="AlphaFoldDB" id="A0A6J1LW14"/>